<protein>
    <submittedName>
        <fullName evidence="1">Uncharacterized protein</fullName>
    </submittedName>
</protein>
<evidence type="ECO:0000313" key="1">
    <source>
        <dbReference type="EMBL" id="RGR72408.1"/>
    </source>
</evidence>
<reference evidence="1 2" key="1">
    <citation type="submission" date="2018-08" db="EMBL/GenBank/DDBJ databases">
        <title>A genome reference for cultivated species of the human gut microbiota.</title>
        <authorList>
            <person name="Zou Y."/>
            <person name="Xue W."/>
            <person name="Luo G."/>
        </authorList>
    </citation>
    <scope>NUCLEOTIDE SEQUENCE [LARGE SCALE GENOMIC DNA]</scope>
    <source>
        <strain evidence="1 2">AF24-29</strain>
    </source>
</reference>
<evidence type="ECO:0000313" key="2">
    <source>
        <dbReference type="Proteomes" id="UP000284178"/>
    </source>
</evidence>
<sequence length="423" mass="49674">MKKNVLTIMSALILVCCFFIYHFSKELLIQNSHQVPQSQINKKISAERNTQQNKIYRVMKQNRVFPEAINEDHRDNTNRLKLDPLYTENSLLELNEFYFDQNFIKSDNIILYEYESEVYYRGLSGNLLCYDGTETHVILNESITNLYGNCNLLTCLLEEKEEIVILDLKEKQYNSFQYTLPFNKEDCYLGCLYHIANDSFTVYNLTDRDYLYVLENGVLTKMLNEVSNVDYPMAAYFEIEDSSYRLYNHDASCDLYENNILIDSSISDLQVVDTNIYYLKNMNEYGGYLVENYLMKYDVQSKEITKITNMPVISFLATETGIYYSLDPTCFKEKPTGVENTDELRMKENQGVYYSSNQGKETKISNDLYSGFQVCQYGLMAITPREDRIELHLIDDPLIILDTISASSQNVWNQYRWKYNENF</sequence>
<organism evidence="1 2">
    <name type="scientific">Holdemania filiformis</name>
    <dbReference type="NCBI Taxonomy" id="61171"/>
    <lineage>
        <taxon>Bacteria</taxon>
        <taxon>Bacillati</taxon>
        <taxon>Bacillota</taxon>
        <taxon>Erysipelotrichia</taxon>
        <taxon>Erysipelotrichales</taxon>
        <taxon>Erysipelotrichaceae</taxon>
        <taxon>Holdemania</taxon>
    </lineage>
</organism>
<dbReference type="RefSeq" id="WP_117895454.1">
    <property type="nucleotide sequence ID" value="NZ_CABJCV010000015.1"/>
</dbReference>
<dbReference type="EMBL" id="QRUP01000015">
    <property type="protein sequence ID" value="RGR72408.1"/>
    <property type="molecule type" value="Genomic_DNA"/>
</dbReference>
<keyword evidence="2" id="KW-1185">Reference proteome</keyword>
<name>A0A412FW67_9FIRM</name>
<dbReference type="Proteomes" id="UP000284178">
    <property type="component" value="Unassembled WGS sequence"/>
</dbReference>
<accession>A0A412FW67</accession>
<gene>
    <name evidence="1" type="ORF">DWY25_12200</name>
</gene>
<proteinExistence type="predicted"/>
<dbReference type="GeneID" id="83016155"/>
<dbReference type="AlphaFoldDB" id="A0A412FW67"/>
<comment type="caution">
    <text evidence="1">The sequence shown here is derived from an EMBL/GenBank/DDBJ whole genome shotgun (WGS) entry which is preliminary data.</text>
</comment>